<dbReference type="Gene3D" id="2.130.10.10">
    <property type="entry name" value="YVTN repeat-like/Quinoprotein amine dehydrogenase"/>
    <property type="match status" value="1"/>
</dbReference>
<evidence type="ECO:0000256" key="2">
    <source>
        <dbReference type="ARBA" id="ARBA00022737"/>
    </source>
</evidence>
<reference evidence="3" key="2">
    <citation type="submission" date="2023-05" db="EMBL/GenBank/DDBJ databases">
        <authorList>
            <consortium name="Lawrence Berkeley National Laboratory"/>
            <person name="Steindorff A."/>
            <person name="Hensen N."/>
            <person name="Bonometti L."/>
            <person name="Westerberg I."/>
            <person name="Brannstrom I.O."/>
            <person name="Guillou S."/>
            <person name="Cros-Aarteil S."/>
            <person name="Calhoun S."/>
            <person name="Haridas S."/>
            <person name="Kuo A."/>
            <person name="Mondo S."/>
            <person name="Pangilinan J."/>
            <person name="Riley R."/>
            <person name="Labutti K."/>
            <person name="Andreopoulos B."/>
            <person name="Lipzen A."/>
            <person name="Chen C."/>
            <person name="Yanf M."/>
            <person name="Daum C."/>
            <person name="Ng V."/>
            <person name="Clum A."/>
            <person name="Ohm R."/>
            <person name="Martin F."/>
            <person name="Silar P."/>
            <person name="Natvig D."/>
            <person name="Lalanne C."/>
            <person name="Gautier V."/>
            <person name="Ament-Velasquez S.L."/>
            <person name="Kruys A."/>
            <person name="Hutchinson M.I."/>
            <person name="Powell A.J."/>
            <person name="Barry K."/>
            <person name="Miller A.N."/>
            <person name="Grigoriev I.V."/>
            <person name="Debuchy R."/>
            <person name="Gladieux P."/>
            <person name="Thoren M.H."/>
            <person name="Johannesson H."/>
        </authorList>
    </citation>
    <scope>NUCLEOTIDE SEQUENCE</scope>
    <source>
        <strain evidence="3">CBS 315.58</strain>
    </source>
</reference>
<proteinExistence type="predicted"/>
<keyword evidence="1" id="KW-0853">WD repeat</keyword>
<dbReference type="EMBL" id="MU863960">
    <property type="protein sequence ID" value="KAK4197598.1"/>
    <property type="molecule type" value="Genomic_DNA"/>
</dbReference>
<keyword evidence="4" id="KW-1185">Reference proteome</keyword>
<dbReference type="SUPFAM" id="SSF50978">
    <property type="entry name" value="WD40 repeat-like"/>
    <property type="match status" value="1"/>
</dbReference>
<accession>A0AAN6XBE1</accession>
<dbReference type="InterPro" id="IPR036322">
    <property type="entry name" value="WD40_repeat_dom_sf"/>
</dbReference>
<evidence type="ECO:0000256" key="1">
    <source>
        <dbReference type="ARBA" id="ARBA00022574"/>
    </source>
</evidence>
<dbReference type="PANTHER" id="PTHR44472">
    <property type="entry name" value="DDB1- AND CUL4-ASSOCIATED FACTOR 4-RELATED"/>
    <property type="match status" value="1"/>
</dbReference>
<organism evidence="3 4">
    <name type="scientific">Triangularia verruculosa</name>
    <dbReference type="NCBI Taxonomy" id="2587418"/>
    <lineage>
        <taxon>Eukaryota</taxon>
        <taxon>Fungi</taxon>
        <taxon>Dikarya</taxon>
        <taxon>Ascomycota</taxon>
        <taxon>Pezizomycotina</taxon>
        <taxon>Sordariomycetes</taxon>
        <taxon>Sordariomycetidae</taxon>
        <taxon>Sordariales</taxon>
        <taxon>Podosporaceae</taxon>
        <taxon>Triangularia</taxon>
    </lineage>
</organism>
<dbReference type="InterPro" id="IPR015943">
    <property type="entry name" value="WD40/YVTN_repeat-like_dom_sf"/>
</dbReference>
<evidence type="ECO:0000313" key="3">
    <source>
        <dbReference type="EMBL" id="KAK4197598.1"/>
    </source>
</evidence>
<name>A0AAN6XBE1_9PEZI</name>
<reference evidence="3" key="1">
    <citation type="journal article" date="2023" name="Mol. Phylogenet. Evol.">
        <title>Genome-scale phylogeny and comparative genomics of the fungal order Sordariales.</title>
        <authorList>
            <person name="Hensen N."/>
            <person name="Bonometti L."/>
            <person name="Westerberg I."/>
            <person name="Brannstrom I.O."/>
            <person name="Guillou S."/>
            <person name="Cros-Aarteil S."/>
            <person name="Calhoun S."/>
            <person name="Haridas S."/>
            <person name="Kuo A."/>
            <person name="Mondo S."/>
            <person name="Pangilinan J."/>
            <person name="Riley R."/>
            <person name="LaButti K."/>
            <person name="Andreopoulos B."/>
            <person name="Lipzen A."/>
            <person name="Chen C."/>
            <person name="Yan M."/>
            <person name="Daum C."/>
            <person name="Ng V."/>
            <person name="Clum A."/>
            <person name="Steindorff A."/>
            <person name="Ohm R.A."/>
            <person name="Martin F."/>
            <person name="Silar P."/>
            <person name="Natvig D.O."/>
            <person name="Lalanne C."/>
            <person name="Gautier V."/>
            <person name="Ament-Velasquez S.L."/>
            <person name="Kruys A."/>
            <person name="Hutchinson M.I."/>
            <person name="Powell A.J."/>
            <person name="Barry K."/>
            <person name="Miller A.N."/>
            <person name="Grigoriev I.V."/>
            <person name="Debuchy R."/>
            <person name="Gladieux P."/>
            <person name="Hiltunen Thoren M."/>
            <person name="Johannesson H."/>
        </authorList>
    </citation>
    <scope>NUCLEOTIDE SEQUENCE</scope>
    <source>
        <strain evidence="3">CBS 315.58</strain>
    </source>
</reference>
<dbReference type="GO" id="GO:0080008">
    <property type="term" value="C:Cul4-RING E3 ubiquitin ligase complex"/>
    <property type="evidence" value="ECO:0007669"/>
    <property type="project" value="TreeGrafter"/>
</dbReference>
<protein>
    <submittedName>
        <fullName evidence="3">Uncharacterized protein</fullName>
    </submittedName>
</protein>
<dbReference type="Proteomes" id="UP001303160">
    <property type="component" value="Unassembled WGS sequence"/>
</dbReference>
<gene>
    <name evidence="3" type="ORF">QBC40DRAFT_285249</name>
</gene>
<dbReference type="PANTHER" id="PTHR44472:SF1">
    <property type="entry name" value="DDB1 AND CUL4 ASSOCIATED FACTOR 4"/>
    <property type="match status" value="1"/>
</dbReference>
<sequence length="282" mass="31465">MSSDSLPIVRCYVGEPHGPETWPVPKQWIDLSHNYVNAGACTPLENSSHFVLGTRRGVYQSVHDEFLHDLDTRPRPHGWRTGRTDSQPPFRGDVLAVDYLQECPQVVLAGTRSGHICQLDLRTPAKEWESKVFRHKSSVAHIKAVGPYNILAAGPRNAMCIYDIRFTRAREQKANQKPFRPWEQHAVAPAVEFPGYRNDAYIKIGLDVLNEPGYGHGVVAAAHDDCTVGLYSVRDGSRISSPDVDKIKARGVIKAMMFQTLPDDQHPSLFVGVGPVVQKFSF</sequence>
<evidence type="ECO:0000313" key="4">
    <source>
        <dbReference type="Proteomes" id="UP001303160"/>
    </source>
</evidence>
<keyword evidence="2" id="KW-0677">Repeat</keyword>
<comment type="caution">
    <text evidence="3">The sequence shown here is derived from an EMBL/GenBank/DDBJ whole genome shotgun (WGS) entry which is preliminary data.</text>
</comment>
<dbReference type="AlphaFoldDB" id="A0AAN6XBE1"/>
<dbReference type="InterPro" id="IPR052254">
    <property type="entry name" value="CUL4-DDB1_E3_ligase_receptor"/>
</dbReference>